<dbReference type="GO" id="GO:0006203">
    <property type="term" value="P:dGTP catabolic process"/>
    <property type="evidence" value="ECO:0007669"/>
    <property type="project" value="TreeGrafter"/>
</dbReference>
<sequence>MTRTDPQAEAVGGAGAAVERLAAVVAALREHCRWTAALTHRSLIAYLVEESYELAEVVEAPGELDVDALKGELGDILYQVVLHALLQSESGGFTLADVARHLEEKLVRRNSHVFRADGTLQPSFPDSIEAIEHNYAAEKERERSTAASAFDSLPGSLPALALAAKTLERAGDRNSGGRACRDPGGRPPQTEDELGEALFDVVRAAAARGLDAERALRTAVRRYQEQHPSPA</sequence>
<dbReference type="GO" id="GO:0047429">
    <property type="term" value="F:nucleoside triphosphate diphosphatase activity"/>
    <property type="evidence" value="ECO:0007669"/>
    <property type="project" value="TreeGrafter"/>
</dbReference>
<evidence type="ECO:0000313" key="3">
    <source>
        <dbReference type="EMBL" id="NVM96681.1"/>
    </source>
</evidence>
<dbReference type="PANTHER" id="PTHR30522">
    <property type="entry name" value="NUCLEOSIDE TRIPHOSPHATE PYROPHOSPHOHYDROLASE"/>
    <property type="match status" value="1"/>
</dbReference>
<evidence type="ECO:0000256" key="1">
    <source>
        <dbReference type="SAM" id="MobiDB-lite"/>
    </source>
</evidence>
<dbReference type="EMBL" id="JAAMFM010000037">
    <property type="protein sequence ID" value="NVM96681.1"/>
    <property type="molecule type" value="Genomic_DNA"/>
</dbReference>
<dbReference type="GO" id="GO:0046052">
    <property type="term" value="P:UTP catabolic process"/>
    <property type="evidence" value="ECO:0007669"/>
    <property type="project" value="TreeGrafter"/>
</dbReference>
<dbReference type="CDD" id="cd11528">
    <property type="entry name" value="NTP-PPase_MazG_Nterm"/>
    <property type="match status" value="1"/>
</dbReference>
<dbReference type="Pfam" id="PF03819">
    <property type="entry name" value="MazG"/>
    <property type="match status" value="1"/>
</dbReference>
<proteinExistence type="predicted"/>
<dbReference type="InterPro" id="IPR048015">
    <property type="entry name" value="NTP-PPase_MazG-like_N"/>
</dbReference>
<protein>
    <submittedName>
        <fullName evidence="3">Nucleotide pyrophosphohydrolase</fullName>
    </submittedName>
</protein>
<keyword evidence="3" id="KW-0378">Hydrolase</keyword>
<dbReference type="GO" id="GO:0046061">
    <property type="term" value="P:dATP catabolic process"/>
    <property type="evidence" value="ECO:0007669"/>
    <property type="project" value="TreeGrafter"/>
</dbReference>
<reference evidence="3 4" key="1">
    <citation type="submission" date="2020-02" db="EMBL/GenBank/DDBJ databases">
        <title>Genome sequence of strain AETb3-4.</title>
        <authorList>
            <person name="Gao J."/>
            <person name="Zhang X."/>
        </authorList>
    </citation>
    <scope>NUCLEOTIDE SEQUENCE [LARGE SCALE GENOMIC DNA]</scope>
    <source>
        <strain evidence="3 4">AETb3-4</strain>
    </source>
</reference>
<dbReference type="AlphaFoldDB" id="A0A7Y7IJM3"/>
<evidence type="ECO:0000259" key="2">
    <source>
        <dbReference type="Pfam" id="PF03819"/>
    </source>
</evidence>
<feature type="domain" description="NTP pyrophosphohydrolase MazG-like" evidence="2">
    <location>
        <begin position="39"/>
        <end position="114"/>
    </location>
</feature>
<comment type="caution">
    <text evidence="3">The sequence shown here is derived from an EMBL/GenBank/DDBJ whole genome shotgun (WGS) entry which is preliminary data.</text>
</comment>
<dbReference type="RefSeq" id="WP_176636397.1">
    <property type="nucleotide sequence ID" value="NZ_JAAMFM010000037.1"/>
</dbReference>
<dbReference type="Proteomes" id="UP000543556">
    <property type="component" value="Unassembled WGS sequence"/>
</dbReference>
<evidence type="ECO:0000313" key="4">
    <source>
        <dbReference type="Proteomes" id="UP000543556"/>
    </source>
</evidence>
<dbReference type="InterPro" id="IPR011551">
    <property type="entry name" value="NTP_PyrPHydrolase_MazG"/>
</dbReference>
<name>A0A7Y7IJM3_9MICC</name>
<dbReference type="PANTHER" id="PTHR30522:SF0">
    <property type="entry name" value="NUCLEOSIDE TRIPHOSPHATE PYROPHOSPHOHYDROLASE"/>
    <property type="match status" value="1"/>
</dbReference>
<gene>
    <name evidence="3" type="ORF">G6034_17575</name>
</gene>
<dbReference type="Gene3D" id="1.10.287.1080">
    <property type="entry name" value="MazG-like"/>
    <property type="match status" value="2"/>
</dbReference>
<keyword evidence="4" id="KW-1185">Reference proteome</keyword>
<dbReference type="SUPFAM" id="SSF101386">
    <property type="entry name" value="all-alpha NTP pyrophosphatases"/>
    <property type="match status" value="1"/>
</dbReference>
<feature type="region of interest" description="Disordered" evidence="1">
    <location>
        <begin position="169"/>
        <end position="194"/>
    </location>
</feature>
<accession>A0A7Y7IJM3</accession>
<dbReference type="InterPro" id="IPR004518">
    <property type="entry name" value="MazG-like_dom"/>
</dbReference>
<dbReference type="GO" id="GO:0046076">
    <property type="term" value="P:dTTP catabolic process"/>
    <property type="evidence" value="ECO:0007669"/>
    <property type="project" value="TreeGrafter"/>
</dbReference>
<dbReference type="GO" id="GO:0046081">
    <property type="term" value="P:dUTP catabolic process"/>
    <property type="evidence" value="ECO:0007669"/>
    <property type="project" value="TreeGrafter"/>
</dbReference>
<dbReference type="GO" id="GO:0046047">
    <property type="term" value="P:TTP catabolic process"/>
    <property type="evidence" value="ECO:0007669"/>
    <property type="project" value="TreeGrafter"/>
</dbReference>
<organism evidence="3 4">
    <name type="scientific">Arthrobacter wenxiniae</name>
    <dbReference type="NCBI Taxonomy" id="2713570"/>
    <lineage>
        <taxon>Bacteria</taxon>
        <taxon>Bacillati</taxon>
        <taxon>Actinomycetota</taxon>
        <taxon>Actinomycetes</taxon>
        <taxon>Micrococcales</taxon>
        <taxon>Micrococcaceae</taxon>
        <taxon>Arthrobacter</taxon>
    </lineage>
</organism>